<keyword evidence="14" id="KW-1185">Reference proteome</keyword>
<dbReference type="Pfam" id="PF01753">
    <property type="entry name" value="zf-MYND"/>
    <property type="match status" value="1"/>
</dbReference>
<dbReference type="GO" id="GO:0005737">
    <property type="term" value="C:cytoplasm"/>
    <property type="evidence" value="ECO:0007669"/>
    <property type="project" value="TreeGrafter"/>
</dbReference>
<dbReference type="PANTHER" id="PTHR46165:SF6">
    <property type="entry name" value="SET AND MYND DOMAIN-CONTAINING PROTEIN 4-LIKE PROTEIN"/>
    <property type="match status" value="1"/>
</dbReference>
<dbReference type="Pfam" id="PF00856">
    <property type="entry name" value="SET"/>
    <property type="match status" value="1"/>
</dbReference>
<dbReference type="Gene3D" id="2.170.270.10">
    <property type="entry name" value="SET domain"/>
    <property type="match status" value="1"/>
</dbReference>
<dbReference type="PROSITE" id="PS50280">
    <property type="entry name" value="SET"/>
    <property type="match status" value="1"/>
</dbReference>
<name>A0AAW1KIW5_POPJA</name>
<dbReference type="Gene3D" id="6.10.140.2220">
    <property type="match status" value="1"/>
</dbReference>
<evidence type="ECO:0000256" key="3">
    <source>
        <dbReference type="ARBA" id="ARBA00022691"/>
    </source>
</evidence>
<evidence type="ECO:0000256" key="7">
    <source>
        <dbReference type="ARBA" id="ARBA00093423"/>
    </source>
</evidence>
<feature type="domain" description="MYND-type" evidence="12">
    <location>
        <begin position="231"/>
        <end position="270"/>
    </location>
</feature>
<keyword evidence="2" id="KW-0808">Transferase</keyword>
<evidence type="ECO:0000256" key="1">
    <source>
        <dbReference type="ARBA" id="ARBA00022603"/>
    </source>
</evidence>
<dbReference type="InterPro" id="IPR002893">
    <property type="entry name" value="Znf_MYND"/>
</dbReference>
<dbReference type="GO" id="GO:0005634">
    <property type="term" value="C:nucleus"/>
    <property type="evidence" value="ECO:0007669"/>
    <property type="project" value="TreeGrafter"/>
</dbReference>
<reference evidence="13 14" key="1">
    <citation type="journal article" date="2024" name="BMC Genomics">
        <title>De novo assembly and annotation of Popillia japonica's genome with initial clues to its potential as an invasive pest.</title>
        <authorList>
            <person name="Cucini C."/>
            <person name="Boschi S."/>
            <person name="Funari R."/>
            <person name="Cardaioli E."/>
            <person name="Iannotti N."/>
            <person name="Marturano G."/>
            <person name="Paoli F."/>
            <person name="Bruttini M."/>
            <person name="Carapelli A."/>
            <person name="Frati F."/>
            <person name="Nardi F."/>
        </authorList>
    </citation>
    <scope>NUCLEOTIDE SEQUENCE [LARGE SCALE GENOMIC DNA]</scope>
    <source>
        <strain evidence="13">DMR45628</strain>
    </source>
</reference>
<proteinExistence type="predicted"/>
<evidence type="ECO:0000256" key="6">
    <source>
        <dbReference type="ARBA" id="ARBA00022833"/>
    </source>
</evidence>
<dbReference type="GO" id="GO:0032259">
    <property type="term" value="P:methylation"/>
    <property type="evidence" value="ECO:0007669"/>
    <property type="project" value="UniProtKB-KW"/>
</dbReference>
<dbReference type="GO" id="GO:0008276">
    <property type="term" value="F:protein methyltransferase activity"/>
    <property type="evidence" value="ECO:0007669"/>
    <property type="project" value="UniProtKB-ARBA"/>
</dbReference>
<dbReference type="Proteomes" id="UP001458880">
    <property type="component" value="Unassembled WGS sequence"/>
</dbReference>
<dbReference type="Gene3D" id="1.10.220.160">
    <property type="match status" value="1"/>
</dbReference>
<dbReference type="SUPFAM" id="SSF144232">
    <property type="entry name" value="HIT/MYND zinc finger-like"/>
    <property type="match status" value="1"/>
</dbReference>
<comment type="function">
    <text evidence="7">Protein-lysine N-methyltransferase. Monomethylates PRMT5, modulating its transcriptional activity. May also act as a histone methyltransferase. Plays a critical role in cardiac development. Acts as a key epigenetic regulator of gene expression during cardiac development via its dual activities as a methyltransferase and negative regulator of HDAC1.</text>
</comment>
<evidence type="ECO:0000259" key="11">
    <source>
        <dbReference type="PROSITE" id="PS50280"/>
    </source>
</evidence>
<dbReference type="InterPro" id="IPR001214">
    <property type="entry name" value="SET_dom"/>
</dbReference>
<evidence type="ECO:0000259" key="12">
    <source>
        <dbReference type="PROSITE" id="PS50865"/>
    </source>
</evidence>
<keyword evidence="4" id="KW-0479">Metal-binding</keyword>
<dbReference type="SUPFAM" id="SSF82199">
    <property type="entry name" value="SET domain"/>
    <property type="match status" value="1"/>
</dbReference>
<dbReference type="EMBL" id="JASPKY010000215">
    <property type="protein sequence ID" value="KAK9719928.1"/>
    <property type="molecule type" value="Genomic_DNA"/>
</dbReference>
<evidence type="ECO:0000256" key="5">
    <source>
        <dbReference type="ARBA" id="ARBA00022771"/>
    </source>
</evidence>
<evidence type="ECO:0000256" key="4">
    <source>
        <dbReference type="ARBA" id="ARBA00022723"/>
    </source>
</evidence>
<dbReference type="PANTHER" id="PTHR46165">
    <property type="entry name" value="SET AND MYND DOMAIN-CONTAINING PROTEIN 4"/>
    <property type="match status" value="1"/>
</dbReference>
<dbReference type="Gene3D" id="1.25.40.10">
    <property type="entry name" value="Tetratricopeptide repeat domain"/>
    <property type="match status" value="1"/>
</dbReference>
<evidence type="ECO:0000256" key="8">
    <source>
        <dbReference type="ARBA" id="ARBA00093635"/>
    </source>
</evidence>
<feature type="domain" description="SET" evidence="11">
    <location>
        <begin position="186"/>
        <end position="454"/>
    </location>
</feature>
<keyword evidence="1" id="KW-0489">Methyltransferase</keyword>
<protein>
    <recommendedName>
        <fullName evidence="8">Protein-lysine N-methyltransferase SMYD4</fullName>
    </recommendedName>
    <alternativeName>
        <fullName evidence="9">SET and MYND domain-containing protein 4</fullName>
    </alternativeName>
</protein>
<dbReference type="SUPFAM" id="SSF48452">
    <property type="entry name" value="TPR-like"/>
    <property type="match status" value="1"/>
</dbReference>
<dbReference type="SMART" id="SM00317">
    <property type="entry name" value="SET"/>
    <property type="match status" value="1"/>
</dbReference>
<dbReference type="InterPro" id="IPR011990">
    <property type="entry name" value="TPR-like_helical_dom_sf"/>
</dbReference>
<dbReference type="AlphaFoldDB" id="A0AAW1KIW5"/>
<keyword evidence="5 10" id="KW-0863">Zinc-finger</keyword>
<dbReference type="GO" id="GO:0008270">
    <property type="term" value="F:zinc ion binding"/>
    <property type="evidence" value="ECO:0007669"/>
    <property type="project" value="UniProtKB-KW"/>
</dbReference>
<evidence type="ECO:0000256" key="9">
    <source>
        <dbReference type="ARBA" id="ARBA00093680"/>
    </source>
</evidence>
<keyword evidence="6" id="KW-0862">Zinc</keyword>
<dbReference type="PROSITE" id="PS50865">
    <property type="entry name" value="ZF_MYND_2"/>
    <property type="match status" value="1"/>
</dbReference>
<evidence type="ECO:0000313" key="14">
    <source>
        <dbReference type="Proteomes" id="UP001458880"/>
    </source>
</evidence>
<accession>A0AAW1KIW5</accession>
<evidence type="ECO:0000256" key="10">
    <source>
        <dbReference type="PROSITE-ProRule" id="PRU00134"/>
    </source>
</evidence>
<sequence>MSGEDNNCAKINDVFEELCRQLSINGQVADISEKFSLLNSNAERVKFASELLEKYALYPEILHREKDDELSAKYRQEGNNAFKRKEDHTAWRLYTKSISYATNNSECLALAYANRSAVLYEKKLYKQCLEDITNAFKNNYPKRLHGKLIQREERARELQLSETTDRYFERPSGLKEANRKIPSASAKVEIRRTKALGRHVVAKRKIKIGEIVVVEKPFVSVLLKAHLQDHCFACLTLRYSTIPCDRCVYAMFCSRTCQQQAWEQHHKYECPMLATLYGMDVSKMTLAALRIAFVAKKHYYDLDKYNNDNDGGAIYKSQSYEEIHTLEANTHLRNSSDLFPKATTAAVVRYVADRTSPSFVSEFSRDDAAIIFDELLMHHQQTAATNFHEINECAEDEEGRYVNTSEIGAGAYAFLSLFNHSCSPNVVRYCHGTEIIVRAIKEIPADGELLDNYGYHYAVMRKADRKRELQRQYLFNCECEACVNDWPLYKNLPRSSTVDKSYDMPELESIMMGDRAEAIRILTFLLGGHLKTVACNTMPEPNKLLADFQETIKQCYALLGNRKPRF</sequence>
<organism evidence="13 14">
    <name type="scientific">Popillia japonica</name>
    <name type="common">Japanese beetle</name>
    <dbReference type="NCBI Taxonomy" id="7064"/>
    <lineage>
        <taxon>Eukaryota</taxon>
        <taxon>Metazoa</taxon>
        <taxon>Ecdysozoa</taxon>
        <taxon>Arthropoda</taxon>
        <taxon>Hexapoda</taxon>
        <taxon>Insecta</taxon>
        <taxon>Pterygota</taxon>
        <taxon>Neoptera</taxon>
        <taxon>Endopterygota</taxon>
        <taxon>Coleoptera</taxon>
        <taxon>Polyphaga</taxon>
        <taxon>Scarabaeiformia</taxon>
        <taxon>Scarabaeidae</taxon>
        <taxon>Rutelinae</taxon>
        <taxon>Popillia</taxon>
    </lineage>
</organism>
<dbReference type="InterPro" id="IPR044421">
    <property type="entry name" value="SMYD4_SET"/>
</dbReference>
<keyword evidence="3" id="KW-0949">S-adenosyl-L-methionine</keyword>
<dbReference type="InterPro" id="IPR052097">
    <property type="entry name" value="SET-MYND_domain_protein"/>
</dbReference>
<evidence type="ECO:0000313" key="13">
    <source>
        <dbReference type="EMBL" id="KAK9719928.1"/>
    </source>
</evidence>
<comment type="caution">
    <text evidence="13">The sequence shown here is derived from an EMBL/GenBank/DDBJ whole genome shotgun (WGS) entry which is preliminary data.</text>
</comment>
<evidence type="ECO:0000256" key="2">
    <source>
        <dbReference type="ARBA" id="ARBA00022679"/>
    </source>
</evidence>
<gene>
    <name evidence="13" type="ORF">QE152_g22418</name>
</gene>
<dbReference type="CDD" id="cd10536">
    <property type="entry name" value="SET_SMYD4"/>
    <property type="match status" value="1"/>
</dbReference>
<dbReference type="InterPro" id="IPR046341">
    <property type="entry name" value="SET_dom_sf"/>
</dbReference>
<dbReference type="GO" id="GO:0042826">
    <property type="term" value="F:histone deacetylase binding"/>
    <property type="evidence" value="ECO:0007669"/>
    <property type="project" value="TreeGrafter"/>
</dbReference>
<dbReference type="GO" id="GO:0008170">
    <property type="term" value="F:N-methyltransferase activity"/>
    <property type="evidence" value="ECO:0007669"/>
    <property type="project" value="UniProtKB-ARBA"/>
</dbReference>
<dbReference type="GO" id="GO:0008757">
    <property type="term" value="F:S-adenosylmethionine-dependent methyltransferase activity"/>
    <property type="evidence" value="ECO:0007669"/>
    <property type="project" value="UniProtKB-ARBA"/>
</dbReference>